<dbReference type="InterPro" id="IPR000600">
    <property type="entry name" value="ROK"/>
</dbReference>
<dbReference type="Gene3D" id="3.30.420.40">
    <property type="match status" value="2"/>
</dbReference>
<evidence type="ECO:0000313" key="2">
    <source>
        <dbReference type="EMBL" id="OHA65724.1"/>
    </source>
</evidence>
<comment type="caution">
    <text evidence="2">The sequence shown here is derived from an EMBL/GenBank/DDBJ whole genome shotgun (WGS) entry which is preliminary data.</text>
</comment>
<evidence type="ECO:0008006" key="4">
    <source>
        <dbReference type="Google" id="ProtNLM"/>
    </source>
</evidence>
<dbReference type="PANTHER" id="PTHR18964">
    <property type="entry name" value="ROK (REPRESSOR, ORF, KINASE) FAMILY"/>
    <property type="match status" value="1"/>
</dbReference>
<dbReference type="AlphaFoldDB" id="A0A1G2QYL4"/>
<protein>
    <recommendedName>
        <fullName evidence="4">Glucokinase</fullName>
    </recommendedName>
</protein>
<dbReference type="PANTHER" id="PTHR18964:SF149">
    <property type="entry name" value="BIFUNCTIONAL UDP-N-ACETYLGLUCOSAMINE 2-EPIMERASE_N-ACETYLMANNOSAMINE KINASE"/>
    <property type="match status" value="1"/>
</dbReference>
<proteinExistence type="inferred from homology"/>
<evidence type="ECO:0000256" key="1">
    <source>
        <dbReference type="ARBA" id="ARBA00006479"/>
    </source>
</evidence>
<reference evidence="2 3" key="1">
    <citation type="journal article" date="2016" name="Nat. Commun.">
        <title>Thousands of microbial genomes shed light on interconnected biogeochemical processes in an aquifer system.</title>
        <authorList>
            <person name="Anantharaman K."/>
            <person name="Brown C.T."/>
            <person name="Hug L.A."/>
            <person name="Sharon I."/>
            <person name="Castelle C.J."/>
            <person name="Probst A.J."/>
            <person name="Thomas B.C."/>
            <person name="Singh A."/>
            <person name="Wilkins M.J."/>
            <person name="Karaoz U."/>
            <person name="Brodie E.L."/>
            <person name="Williams K.H."/>
            <person name="Hubbard S.S."/>
            <person name="Banfield J.F."/>
        </authorList>
    </citation>
    <scope>NUCLEOTIDE SEQUENCE [LARGE SCALE GENOMIC DNA]</scope>
</reference>
<dbReference type="InterPro" id="IPR043129">
    <property type="entry name" value="ATPase_NBD"/>
</dbReference>
<evidence type="ECO:0000313" key="3">
    <source>
        <dbReference type="Proteomes" id="UP000178092"/>
    </source>
</evidence>
<name>A0A1G2QYL4_9BACT</name>
<dbReference type="Pfam" id="PF00480">
    <property type="entry name" value="ROK"/>
    <property type="match status" value="1"/>
</dbReference>
<dbReference type="EMBL" id="MHTV01000042">
    <property type="protein sequence ID" value="OHA65724.1"/>
    <property type="molecule type" value="Genomic_DNA"/>
</dbReference>
<gene>
    <name evidence="2" type="ORF">A3C04_02300</name>
</gene>
<dbReference type="CDD" id="cd23763">
    <property type="entry name" value="ASKHA_ATPase_ROK"/>
    <property type="match status" value="1"/>
</dbReference>
<dbReference type="SUPFAM" id="SSF53067">
    <property type="entry name" value="Actin-like ATPase domain"/>
    <property type="match status" value="1"/>
</dbReference>
<sequence length="285" mass="31015">MYIVFDIGGTNMRVASSVDGDVMGESVIVPTPQSFDKGIEEFTRIAKELADGQKIKCLAGGIAGPLDRGKRMLVCAPNIPDWKEKPLCKKLEEALSAPVYLENDAVMSGLGESVYGAGRGENVMGYVTLSTGVGGCLIVRGEIAETRFGFEPGHQVINFQEKEIICLGCKTPGDLEAYVGGAAVAKRFGKNPAEITDPKVWDELMRILSYGLHNMIMLWASDVLVLGGSMVAKKPGFDIETIRKYVKETNRIFQELPDIRLAELGDLNGLYGALAHAKRKMQQNK</sequence>
<dbReference type="Proteomes" id="UP000178092">
    <property type="component" value="Unassembled WGS sequence"/>
</dbReference>
<organism evidence="2 3">
    <name type="scientific">Candidatus Wildermuthbacteria bacterium RIFCSPHIGHO2_02_FULL_45_25</name>
    <dbReference type="NCBI Taxonomy" id="1802450"/>
    <lineage>
        <taxon>Bacteria</taxon>
        <taxon>Candidatus Wildermuthiibacteriota</taxon>
    </lineage>
</organism>
<comment type="similarity">
    <text evidence="1">Belongs to the ROK (NagC/XylR) family.</text>
</comment>
<accession>A0A1G2QYL4</accession>